<evidence type="ECO:0000256" key="4">
    <source>
        <dbReference type="ARBA" id="ARBA00023004"/>
    </source>
</evidence>
<dbReference type="PRINTS" id="PR00355">
    <property type="entry name" value="ADRENODOXIN"/>
</dbReference>
<evidence type="ECO:0000256" key="6">
    <source>
        <dbReference type="ARBA" id="ARBA00034078"/>
    </source>
</evidence>
<evidence type="ECO:0000256" key="2">
    <source>
        <dbReference type="ARBA" id="ARBA00022714"/>
    </source>
</evidence>
<keyword evidence="3" id="KW-0479">Metal-binding</keyword>
<name>A0A7W7ACA2_9SPHN</name>
<organism evidence="8 9">
    <name type="scientific">Novosphingobium taihuense</name>
    <dbReference type="NCBI Taxonomy" id="260085"/>
    <lineage>
        <taxon>Bacteria</taxon>
        <taxon>Pseudomonadati</taxon>
        <taxon>Pseudomonadota</taxon>
        <taxon>Alphaproteobacteria</taxon>
        <taxon>Sphingomonadales</taxon>
        <taxon>Sphingomonadaceae</taxon>
        <taxon>Novosphingobium</taxon>
    </lineage>
</organism>
<accession>A0A7W7ACA2</accession>
<dbReference type="Proteomes" id="UP000538566">
    <property type="component" value="Unassembled WGS sequence"/>
</dbReference>
<dbReference type="EMBL" id="JACHOA010000004">
    <property type="protein sequence ID" value="MBB4614276.1"/>
    <property type="molecule type" value="Genomic_DNA"/>
</dbReference>
<comment type="caution">
    <text evidence="8">The sequence shown here is derived from an EMBL/GenBank/DDBJ whole genome shotgun (WGS) entry which is preliminary data.</text>
</comment>
<evidence type="ECO:0000256" key="1">
    <source>
        <dbReference type="ARBA" id="ARBA00010914"/>
    </source>
</evidence>
<comment type="similarity">
    <text evidence="1">Belongs to the adrenodoxin/putidaredoxin family.</text>
</comment>
<dbReference type="AlphaFoldDB" id="A0A7W7ACA2"/>
<dbReference type="Gene3D" id="3.10.20.30">
    <property type="match status" value="1"/>
</dbReference>
<evidence type="ECO:0000313" key="8">
    <source>
        <dbReference type="EMBL" id="MBB4614276.1"/>
    </source>
</evidence>
<sequence>MPDLIFVENEGVEVRVRARVGDTVMRAARVAGVTGIVGDCGGCMSCLTCHCYLPEETAQRVPPPTGDEVALLEDLALRKAGSRLSCQIVVTEALDGATFLVPAWQG</sequence>
<keyword evidence="2" id="KW-0001">2Fe-2S</keyword>
<dbReference type="OrthoDB" id="9799640at2"/>
<dbReference type="InterPro" id="IPR001055">
    <property type="entry name" value="Adrenodoxin-like"/>
</dbReference>
<dbReference type="InterPro" id="IPR012675">
    <property type="entry name" value="Beta-grasp_dom_sf"/>
</dbReference>
<dbReference type="PANTHER" id="PTHR23426">
    <property type="entry name" value="FERREDOXIN/ADRENODOXIN"/>
    <property type="match status" value="1"/>
</dbReference>
<keyword evidence="9" id="KW-1185">Reference proteome</keyword>
<dbReference type="GO" id="GO:0009055">
    <property type="term" value="F:electron transfer activity"/>
    <property type="evidence" value="ECO:0007669"/>
    <property type="project" value="TreeGrafter"/>
</dbReference>
<evidence type="ECO:0000256" key="5">
    <source>
        <dbReference type="ARBA" id="ARBA00023014"/>
    </source>
</evidence>
<dbReference type="GO" id="GO:0046872">
    <property type="term" value="F:metal ion binding"/>
    <property type="evidence" value="ECO:0007669"/>
    <property type="project" value="UniProtKB-KW"/>
</dbReference>
<protein>
    <submittedName>
        <fullName evidence="8">2Fe-2S ferredoxin</fullName>
    </submittedName>
</protein>
<comment type="cofactor">
    <cofactor evidence="6">
        <name>[2Fe-2S] cluster</name>
        <dbReference type="ChEBI" id="CHEBI:190135"/>
    </cofactor>
</comment>
<dbReference type="GO" id="GO:0051537">
    <property type="term" value="F:2 iron, 2 sulfur cluster binding"/>
    <property type="evidence" value="ECO:0007669"/>
    <property type="project" value="UniProtKB-KW"/>
</dbReference>
<dbReference type="InterPro" id="IPR001041">
    <property type="entry name" value="2Fe-2S_ferredoxin-type"/>
</dbReference>
<keyword evidence="5" id="KW-0411">Iron-sulfur</keyword>
<evidence type="ECO:0000256" key="3">
    <source>
        <dbReference type="ARBA" id="ARBA00022723"/>
    </source>
</evidence>
<proteinExistence type="inferred from homology"/>
<reference evidence="8 9" key="1">
    <citation type="submission" date="2020-08" db="EMBL/GenBank/DDBJ databases">
        <title>Genomic Encyclopedia of Type Strains, Phase IV (KMG-IV): sequencing the most valuable type-strain genomes for metagenomic binning, comparative biology and taxonomic classification.</title>
        <authorList>
            <person name="Goeker M."/>
        </authorList>
    </citation>
    <scope>NUCLEOTIDE SEQUENCE [LARGE SCALE GENOMIC DNA]</scope>
    <source>
        <strain evidence="8 9">DSM 17507</strain>
    </source>
</reference>
<evidence type="ECO:0000259" key="7">
    <source>
        <dbReference type="PROSITE" id="PS51085"/>
    </source>
</evidence>
<dbReference type="InterPro" id="IPR036010">
    <property type="entry name" value="2Fe-2S_ferredoxin-like_sf"/>
</dbReference>
<dbReference type="PANTHER" id="PTHR23426:SF65">
    <property type="entry name" value="FERREDOXIN-2, MITOCHONDRIAL"/>
    <property type="match status" value="1"/>
</dbReference>
<dbReference type="PROSITE" id="PS51085">
    <property type="entry name" value="2FE2S_FER_2"/>
    <property type="match status" value="1"/>
</dbReference>
<gene>
    <name evidence="8" type="ORF">GGR37_002562</name>
</gene>
<dbReference type="RefSeq" id="WP_144904083.1">
    <property type="nucleotide sequence ID" value="NZ_JACHOA010000004.1"/>
</dbReference>
<evidence type="ECO:0000313" key="9">
    <source>
        <dbReference type="Proteomes" id="UP000538566"/>
    </source>
</evidence>
<keyword evidence="4" id="KW-0408">Iron</keyword>
<feature type="domain" description="2Fe-2S ferredoxin-type" evidence="7">
    <location>
        <begin position="2"/>
        <end position="105"/>
    </location>
</feature>
<dbReference type="SUPFAM" id="SSF54292">
    <property type="entry name" value="2Fe-2S ferredoxin-like"/>
    <property type="match status" value="1"/>
</dbReference>
<dbReference type="GO" id="GO:0140647">
    <property type="term" value="P:P450-containing electron transport chain"/>
    <property type="evidence" value="ECO:0007669"/>
    <property type="project" value="InterPro"/>
</dbReference>